<proteinExistence type="predicted"/>
<dbReference type="GO" id="GO:0030010">
    <property type="term" value="P:establishment of cell polarity"/>
    <property type="evidence" value="ECO:0007669"/>
    <property type="project" value="TreeGrafter"/>
</dbReference>
<evidence type="ECO:0000313" key="3">
    <source>
        <dbReference type="EMBL" id="KAF9538647.1"/>
    </source>
</evidence>
<feature type="compositionally biased region" description="Basic and acidic residues" evidence="1">
    <location>
        <begin position="80"/>
        <end position="96"/>
    </location>
</feature>
<feature type="compositionally biased region" description="Polar residues" evidence="1">
    <location>
        <begin position="190"/>
        <end position="202"/>
    </location>
</feature>
<name>A0A9P6EY55_9FUNG</name>
<feature type="region of interest" description="Disordered" evidence="1">
    <location>
        <begin position="874"/>
        <end position="894"/>
    </location>
</feature>
<dbReference type="EMBL" id="JAAAXW010000293">
    <property type="protein sequence ID" value="KAF9538647.1"/>
    <property type="molecule type" value="Genomic_DNA"/>
</dbReference>
<dbReference type="PANTHER" id="PTHR28089:SF1">
    <property type="entry name" value="PROTEIN ZDS1-RELATED"/>
    <property type="match status" value="1"/>
</dbReference>
<feature type="region of interest" description="Disordered" evidence="1">
    <location>
        <begin position="549"/>
        <end position="678"/>
    </location>
</feature>
<dbReference type="GO" id="GO:0010971">
    <property type="term" value="P:positive regulation of G2/M transition of mitotic cell cycle"/>
    <property type="evidence" value="ECO:0007669"/>
    <property type="project" value="TreeGrafter"/>
</dbReference>
<organism evidence="3 4">
    <name type="scientific">Mortierella hygrophila</name>
    <dbReference type="NCBI Taxonomy" id="979708"/>
    <lineage>
        <taxon>Eukaryota</taxon>
        <taxon>Fungi</taxon>
        <taxon>Fungi incertae sedis</taxon>
        <taxon>Mucoromycota</taxon>
        <taxon>Mortierellomycotina</taxon>
        <taxon>Mortierellomycetes</taxon>
        <taxon>Mortierellales</taxon>
        <taxon>Mortierellaceae</taxon>
        <taxon>Mortierella</taxon>
    </lineage>
</organism>
<dbReference type="InterPro" id="IPR013941">
    <property type="entry name" value="ZDS1_C"/>
</dbReference>
<dbReference type="Proteomes" id="UP000723463">
    <property type="component" value="Unassembled WGS sequence"/>
</dbReference>
<dbReference type="InterPro" id="IPR040206">
    <property type="entry name" value="Zds1/2"/>
</dbReference>
<dbReference type="PANTHER" id="PTHR28089">
    <property type="entry name" value="PROTEIN ZDS1-RELATED"/>
    <property type="match status" value="1"/>
</dbReference>
<feature type="compositionally biased region" description="Pro residues" evidence="1">
    <location>
        <begin position="570"/>
        <end position="582"/>
    </location>
</feature>
<dbReference type="Pfam" id="PF08632">
    <property type="entry name" value="Zds_C"/>
    <property type="match status" value="1"/>
</dbReference>
<feature type="compositionally biased region" description="Low complexity" evidence="1">
    <location>
        <begin position="792"/>
        <end position="803"/>
    </location>
</feature>
<evidence type="ECO:0000259" key="2">
    <source>
        <dbReference type="SMART" id="SM01327"/>
    </source>
</evidence>
<feature type="region of interest" description="Disordered" evidence="1">
    <location>
        <begin position="78"/>
        <end position="212"/>
    </location>
</feature>
<evidence type="ECO:0000256" key="1">
    <source>
        <dbReference type="SAM" id="MobiDB-lite"/>
    </source>
</evidence>
<feature type="region of interest" description="Disordered" evidence="1">
    <location>
        <begin position="730"/>
        <end position="772"/>
    </location>
</feature>
<feature type="compositionally biased region" description="Polar residues" evidence="1">
    <location>
        <begin position="624"/>
        <end position="673"/>
    </location>
</feature>
<reference evidence="3" key="1">
    <citation type="journal article" date="2020" name="Fungal Divers.">
        <title>Resolving the Mortierellaceae phylogeny through synthesis of multi-gene phylogenetics and phylogenomics.</title>
        <authorList>
            <person name="Vandepol N."/>
            <person name="Liber J."/>
            <person name="Desiro A."/>
            <person name="Na H."/>
            <person name="Kennedy M."/>
            <person name="Barry K."/>
            <person name="Grigoriev I.V."/>
            <person name="Miller A.N."/>
            <person name="O'Donnell K."/>
            <person name="Stajich J.E."/>
            <person name="Bonito G."/>
        </authorList>
    </citation>
    <scope>NUCLEOTIDE SEQUENCE</scope>
    <source>
        <strain evidence="3">NRRL 2591</strain>
    </source>
</reference>
<feature type="compositionally biased region" description="Low complexity" evidence="1">
    <location>
        <begin position="733"/>
        <end position="742"/>
    </location>
</feature>
<dbReference type="SMART" id="SM01327">
    <property type="entry name" value="Zds_C"/>
    <property type="match status" value="1"/>
</dbReference>
<dbReference type="AlphaFoldDB" id="A0A9P6EY55"/>
<protein>
    <recommendedName>
        <fullName evidence="2">Protein Zds1 C-terminal domain-containing protein</fullName>
    </recommendedName>
</protein>
<feature type="region of interest" description="Disordered" evidence="1">
    <location>
        <begin position="278"/>
        <end position="306"/>
    </location>
</feature>
<sequence length="924" mass="100356">MLKDDRHIQSTVALLENANSSNGQVPFQAIDLDRSQGSGNDVDALPEASAAATLGSHTSTRSKREIIALDGFMFDSSVLQDRDDQPSTVEEHRQDRGFGNPSPRDHYDEDTPEDILLNDIKQQQAPSPSPTSSASSALSLSPSSSSPSSSPSSPTSSITTAPYNPSDQSPGSDSGSAESFFSLSEERANSEQSQSPLPTLASSHEELGHNEDPGDIKEVQIEAEDPSHLFWVPFHMHPEIAPNAYNNWLHKHGVDSTGQSTFLAVRKSSVNRRRSVLSAEYNPELDEEDEERAPAPRSLDPVKESKEGMHGYSAETNTDFLSGVFSAPLEQMGEPPLKAKTSLRRSLSHTRNVPSHATSDEGSVEEDLATVRRTGGLQRSGPSLLRRSARTKIRRNSTASYDKNDVSRLRQSTDENGEYPAVTLVDPGPLPLPSDNPTVILTSADHSSDDHGAAAQPNESKPLRRFVSTLRDPSKPTITTYVEPELLEQQRQEIEGVSKPSVTSSSVAHSSLAEHPDLSAYTGAVISTVTYPIPPPVKLTQNLLQHPSLQSRPAAERTPVPSQPARQPQPKQPLPSATPPPSSSASKKSSTWSWLRGKERDGEVQLDTKLQPKRDAAAAALPSVPTSKATAKKPSTLSLLFSRTGKTSTKPQPTVSGPLTPATSRGPQRNTLLNDGYEIDPCRMPINTERAIYRLSHVKLANPRRPLHEQVLISNMMFWYLGVIEQETEMQHQHQQQQAHPQAIPLPPNHNSSELSQQQQHQQSSSIHQGSLDAAQGSLEDYTNGKTIEAGSSLPASSLSPSLRQKRSQPELSTIEVRVEGSEYFVPQQDSNSHARSPGKEVIIEFMHVDANDADYDEESMIGGFSEQYEWSDEDDSQTAAESDAGDKGNSVYLRSGSPVQSGFSVYSTSSIDLSNGPGTVSVV</sequence>
<accession>A0A9P6EY55</accession>
<evidence type="ECO:0000313" key="4">
    <source>
        <dbReference type="Proteomes" id="UP000723463"/>
    </source>
</evidence>
<feature type="compositionally biased region" description="Basic and acidic residues" evidence="1">
    <location>
        <begin position="402"/>
        <end position="413"/>
    </location>
</feature>
<feature type="compositionally biased region" description="Low complexity" evidence="1">
    <location>
        <begin position="130"/>
        <end position="157"/>
    </location>
</feature>
<dbReference type="GO" id="GO:0005737">
    <property type="term" value="C:cytoplasm"/>
    <property type="evidence" value="ECO:0007669"/>
    <property type="project" value="TreeGrafter"/>
</dbReference>
<feature type="compositionally biased region" description="Low complexity" evidence="1">
    <location>
        <begin position="752"/>
        <end position="771"/>
    </location>
</feature>
<feature type="domain" description="Protein Zds1 C-terminal" evidence="2">
    <location>
        <begin position="673"/>
        <end position="725"/>
    </location>
</feature>
<feature type="compositionally biased region" description="Low complexity" evidence="1">
    <location>
        <begin position="583"/>
        <end position="595"/>
    </location>
</feature>
<feature type="region of interest" description="Disordered" evidence="1">
    <location>
        <begin position="785"/>
        <end position="811"/>
    </location>
</feature>
<feature type="compositionally biased region" description="Basic and acidic residues" evidence="1">
    <location>
        <begin position="203"/>
        <end position="212"/>
    </location>
</feature>
<feature type="compositionally biased region" description="Low complexity" evidence="1">
    <location>
        <begin position="165"/>
        <end position="176"/>
    </location>
</feature>
<comment type="caution">
    <text evidence="3">The sequence shown here is derived from an EMBL/GenBank/DDBJ whole genome shotgun (WGS) entry which is preliminary data.</text>
</comment>
<keyword evidence="4" id="KW-1185">Reference proteome</keyword>
<feature type="region of interest" description="Disordered" evidence="1">
    <location>
        <begin position="340"/>
        <end position="464"/>
    </location>
</feature>
<feature type="compositionally biased region" description="Polar residues" evidence="1">
    <location>
        <begin position="349"/>
        <end position="361"/>
    </location>
</feature>
<gene>
    <name evidence="3" type="ORF">EC957_006384</name>
</gene>